<name>A0A392NTZ4_9FABA</name>
<evidence type="ECO:0000313" key="3">
    <source>
        <dbReference type="Proteomes" id="UP000265520"/>
    </source>
</evidence>
<feature type="compositionally biased region" description="Polar residues" evidence="1">
    <location>
        <begin position="1"/>
        <end position="18"/>
    </location>
</feature>
<feature type="region of interest" description="Disordered" evidence="1">
    <location>
        <begin position="42"/>
        <end position="88"/>
    </location>
</feature>
<dbReference type="EMBL" id="LXQA010051759">
    <property type="protein sequence ID" value="MCI03303.1"/>
    <property type="molecule type" value="Genomic_DNA"/>
</dbReference>
<protein>
    <submittedName>
        <fullName evidence="2">Uncharacterized protein</fullName>
    </submittedName>
</protein>
<dbReference type="Proteomes" id="UP000265520">
    <property type="component" value="Unassembled WGS sequence"/>
</dbReference>
<feature type="region of interest" description="Disordered" evidence="1">
    <location>
        <begin position="1"/>
        <end position="22"/>
    </location>
</feature>
<reference evidence="2 3" key="1">
    <citation type="journal article" date="2018" name="Front. Plant Sci.">
        <title>Red Clover (Trifolium pratense) and Zigzag Clover (T. medium) - A Picture of Genomic Similarities and Differences.</title>
        <authorList>
            <person name="Dluhosova J."/>
            <person name="Istvanek J."/>
            <person name="Nedelnik J."/>
            <person name="Repkova J."/>
        </authorList>
    </citation>
    <scope>NUCLEOTIDE SEQUENCE [LARGE SCALE GENOMIC DNA]</scope>
    <source>
        <strain evidence="3">cv. 10/8</strain>
        <tissue evidence="2">Leaf</tissue>
    </source>
</reference>
<comment type="caution">
    <text evidence="2">The sequence shown here is derived from an EMBL/GenBank/DDBJ whole genome shotgun (WGS) entry which is preliminary data.</text>
</comment>
<evidence type="ECO:0000256" key="1">
    <source>
        <dbReference type="SAM" id="MobiDB-lite"/>
    </source>
</evidence>
<sequence length="88" mass="9885">MKMTQGNFEAMKSSQKTSNKNHEASIKNLEVQMGQLSRQFSTLQTSGGFGGNTKDNPKNENCKAINLRSRVVPNPEVRERSKKKDSKK</sequence>
<feature type="non-terminal residue" evidence="2">
    <location>
        <position position="88"/>
    </location>
</feature>
<evidence type="ECO:0000313" key="2">
    <source>
        <dbReference type="EMBL" id="MCI03303.1"/>
    </source>
</evidence>
<accession>A0A392NTZ4</accession>
<proteinExistence type="predicted"/>
<organism evidence="2 3">
    <name type="scientific">Trifolium medium</name>
    <dbReference type="NCBI Taxonomy" id="97028"/>
    <lineage>
        <taxon>Eukaryota</taxon>
        <taxon>Viridiplantae</taxon>
        <taxon>Streptophyta</taxon>
        <taxon>Embryophyta</taxon>
        <taxon>Tracheophyta</taxon>
        <taxon>Spermatophyta</taxon>
        <taxon>Magnoliopsida</taxon>
        <taxon>eudicotyledons</taxon>
        <taxon>Gunneridae</taxon>
        <taxon>Pentapetalae</taxon>
        <taxon>rosids</taxon>
        <taxon>fabids</taxon>
        <taxon>Fabales</taxon>
        <taxon>Fabaceae</taxon>
        <taxon>Papilionoideae</taxon>
        <taxon>50 kb inversion clade</taxon>
        <taxon>NPAAA clade</taxon>
        <taxon>Hologalegina</taxon>
        <taxon>IRL clade</taxon>
        <taxon>Trifolieae</taxon>
        <taxon>Trifolium</taxon>
    </lineage>
</organism>
<keyword evidence="3" id="KW-1185">Reference proteome</keyword>
<dbReference type="AlphaFoldDB" id="A0A392NTZ4"/>